<evidence type="ECO:0000313" key="3">
    <source>
        <dbReference type="Proteomes" id="UP000593568"/>
    </source>
</evidence>
<dbReference type="Proteomes" id="UP000593568">
    <property type="component" value="Unassembled WGS sequence"/>
</dbReference>
<sequence>MEVYLVIRDLVSLLVVGLLMIWGWRTLNWVWLAPKRLERCLRHQGFAGNPYRFLSGDIQELFTMSIQTRAKPMPLSDDIGRYVVPFQHQTANQY</sequence>
<dbReference type="AlphaFoldDB" id="A0A7J9FTL9"/>
<organism evidence="2 3">
    <name type="scientific">Gossypium trilobum</name>
    <dbReference type="NCBI Taxonomy" id="34281"/>
    <lineage>
        <taxon>Eukaryota</taxon>
        <taxon>Viridiplantae</taxon>
        <taxon>Streptophyta</taxon>
        <taxon>Embryophyta</taxon>
        <taxon>Tracheophyta</taxon>
        <taxon>Spermatophyta</taxon>
        <taxon>Magnoliopsida</taxon>
        <taxon>eudicotyledons</taxon>
        <taxon>Gunneridae</taxon>
        <taxon>Pentapetalae</taxon>
        <taxon>rosids</taxon>
        <taxon>malvids</taxon>
        <taxon>Malvales</taxon>
        <taxon>Malvaceae</taxon>
        <taxon>Malvoideae</taxon>
        <taxon>Gossypium</taxon>
    </lineage>
</organism>
<name>A0A7J9FTL9_9ROSI</name>
<dbReference type="EMBL" id="JABEZW010228234">
    <property type="protein sequence ID" value="MBA0788667.1"/>
    <property type="molecule type" value="Genomic_DNA"/>
</dbReference>
<keyword evidence="3" id="KW-1185">Reference proteome</keyword>
<feature type="transmembrane region" description="Helical" evidence="1">
    <location>
        <begin position="12"/>
        <end position="32"/>
    </location>
</feature>
<evidence type="ECO:0000313" key="2">
    <source>
        <dbReference type="EMBL" id="MBA0788667.1"/>
    </source>
</evidence>
<proteinExistence type="predicted"/>
<gene>
    <name evidence="2" type="ORF">Gotri_025709</name>
</gene>
<reference evidence="2 3" key="1">
    <citation type="journal article" date="2019" name="Genome Biol. Evol.">
        <title>Insights into the evolution of the New World diploid cottons (Gossypium, subgenus Houzingenia) based on genome sequencing.</title>
        <authorList>
            <person name="Grover C.E."/>
            <person name="Arick M.A. 2nd"/>
            <person name="Thrash A."/>
            <person name="Conover J.L."/>
            <person name="Sanders W.S."/>
            <person name="Peterson D.G."/>
            <person name="Frelichowski J.E."/>
            <person name="Scheffler J.A."/>
            <person name="Scheffler B.E."/>
            <person name="Wendel J.F."/>
        </authorList>
    </citation>
    <scope>NUCLEOTIDE SEQUENCE [LARGE SCALE GENOMIC DNA]</scope>
    <source>
        <strain evidence="2">8</strain>
        <tissue evidence="2">Leaf</tissue>
    </source>
</reference>
<keyword evidence="1" id="KW-0812">Transmembrane</keyword>
<protein>
    <recommendedName>
        <fullName evidence="4">Cytochrome P450</fullName>
    </recommendedName>
</protein>
<comment type="caution">
    <text evidence="2">The sequence shown here is derived from an EMBL/GenBank/DDBJ whole genome shotgun (WGS) entry which is preliminary data.</text>
</comment>
<feature type="non-terminal residue" evidence="2">
    <location>
        <position position="94"/>
    </location>
</feature>
<evidence type="ECO:0008006" key="4">
    <source>
        <dbReference type="Google" id="ProtNLM"/>
    </source>
</evidence>
<keyword evidence="1" id="KW-0472">Membrane</keyword>
<keyword evidence="1" id="KW-1133">Transmembrane helix</keyword>
<accession>A0A7J9FTL9</accession>
<evidence type="ECO:0000256" key="1">
    <source>
        <dbReference type="SAM" id="Phobius"/>
    </source>
</evidence>